<evidence type="ECO:0008006" key="4">
    <source>
        <dbReference type="Google" id="ProtNLM"/>
    </source>
</evidence>
<reference evidence="2 3" key="1">
    <citation type="journal article" date="2022" name="Res Sq">
        <title>Evolution of multicellular longitudinally dividing oral cavity symbionts (Neisseriaceae).</title>
        <authorList>
            <person name="Nyongesa S."/>
            <person name="Weber P."/>
            <person name="Bernet E."/>
            <person name="Pullido F."/>
            <person name="Nieckarz M."/>
            <person name="Delaby M."/>
            <person name="Nieves C."/>
            <person name="Viehboeck T."/>
            <person name="Krause N."/>
            <person name="Rivera-Millot A."/>
            <person name="Nakamura A."/>
            <person name="Vischer N."/>
            <person name="VanNieuwenhze M."/>
            <person name="Brun Y."/>
            <person name="Cava F."/>
            <person name="Bulgheresi S."/>
            <person name="Veyrier F."/>
        </authorList>
    </citation>
    <scope>NUCLEOTIDE SEQUENCE [LARGE SCALE GENOMIC DNA]</scope>
    <source>
        <strain evidence="2 3">SN4</strain>
    </source>
</reference>
<keyword evidence="1" id="KW-0732">Signal</keyword>
<feature type="chain" id="PRO_5045739366" description="Lipoprotein" evidence="1">
    <location>
        <begin position="18"/>
        <end position="151"/>
    </location>
</feature>
<evidence type="ECO:0000256" key="1">
    <source>
        <dbReference type="SAM" id="SignalP"/>
    </source>
</evidence>
<evidence type="ECO:0000313" key="3">
    <source>
        <dbReference type="Proteomes" id="UP000832011"/>
    </source>
</evidence>
<sequence>MKAPVLAVLCLWLVACASTPRAPNAYEVAAGKLVGQPAAKAAMLFGPPTHGVAPSGNGGFYAWDNTLISVSDEMEFVQTGSEFVGRTQVGQLPGGHGVAGAPIYQDQYRPTGYYQNVKQLDYLCNITVFTNAQNIITKASVIGCNPTKRGI</sequence>
<dbReference type="RefSeq" id="WP_058356055.1">
    <property type="nucleotide sequence ID" value="NZ_CABKVG010000008.1"/>
</dbReference>
<protein>
    <recommendedName>
        <fullName evidence="4">Lipoprotein</fullName>
    </recommendedName>
</protein>
<dbReference type="PROSITE" id="PS51257">
    <property type="entry name" value="PROKAR_LIPOPROTEIN"/>
    <property type="match status" value="1"/>
</dbReference>
<gene>
    <name evidence="2" type="ORF">LVJ82_03385</name>
</gene>
<evidence type="ECO:0000313" key="2">
    <source>
        <dbReference type="EMBL" id="UOO90045.1"/>
    </source>
</evidence>
<dbReference type="EMBL" id="CP091511">
    <property type="protein sequence ID" value="UOO90045.1"/>
    <property type="molecule type" value="Genomic_DNA"/>
</dbReference>
<name>A0ABY4E597_9NEIS</name>
<keyword evidence="3" id="KW-1185">Reference proteome</keyword>
<proteinExistence type="predicted"/>
<feature type="signal peptide" evidence="1">
    <location>
        <begin position="1"/>
        <end position="17"/>
    </location>
</feature>
<accession>A0ABY4E597</accession>
<dbReference type="Proteomes" id="UP000832011">
    <property type="component" value="Chromosome"/>
</dbReference>
<organism evidence="2 3">
    <name type="scientific">Vitreoscilla massiliensis</name>
    <dbReference type="NCBI Taxonomy" id="1689272"/>
    <lineage>
        <taxon>Bacteria</taxon>
        <taxon>Pseudomonadati</taxon>
        <taxon>Pseudomonadota</taxon>
        <taxon>Betaproteobacteria</taxon>
        <taxon>Neisseriales</taxon>
        <taxon>Neisseriaceae</taxon>
        <taxon>Vitreoscilla</taxon>
    </lineage>
</organism>